<name>G4T9H5_SERID</name>
<dbReference type="GO" id="GO:0005634">
    <property type="term" value="C:nucleus"/>
    <property type="evidence" value="ECO:0007669"/>
    <property type="project" value="InterPro"/>
</dbReference>
<dbReference type="AlphaFoldDB" id="G4T9H5"/>
<reference evidence="4 5" key="1">
    <citation type="journal article" date="2011" name="PLoS Pathog.">
        <title>Endophytic Life Strategies Decoded by Genome and Transcriptome Analyses of the Mutualistic Root Symbiont Piriformospora indica.</title>
        <authorList>
            <person name="Zuccaro A."/>
            <person name="Lahrmann U."/>
            <person name="Guldener U."/>
            <person name="Langen G."/>
            <person name="Pfiffi S."/>
            <person name="Biedenkopf D."/>
            <person name="Wong P."/>
            <person name="Samans B."/>
            <person name="Grimm C."/>
            <person name="Basiewicz M."/>
            <person name="Murat C."/>
            <person name="Martin F."/>
            <person name="Kogel K.H."/>
        </authorList>
    </citation>
    <scope>NUCLEOTIDE SEQUENCE [LARGE SCALE GENOMIC DNA]</scope>
    <source>
        <strain evidence="4 5">DSM 11827</strain>
    </source>
</reference>
<dbReference type="OrthoDB" id="19419at2759"/>
<feature type="region of interest" description="Disordered" evidence="3">
    <location>
        <begin position="222"/>
        <end position="261"/>
    </location>
</feature>
<dbReference type="GO" id="GO:0006334">
    <property type="term" value="P:nucleosome assembly"/>
    <property type="evidence" value="ECO:0007669"/>
    <property type="project" value="InterPro"/>
</dbReference>
<proteinExistence type="inferred from homology"/>
<dbReference type="STRING" id="1109443.G4T9H5"/>
<dbReference type="EMBL" id="CAFZ01000023">
    <property type="protein sequence ID" value="CCA67976.1"/>
    <property type="molecule type" value="Genomic_DNA"/>
</dbReference>
<dbReference type="HOGENOM" id="CLU_079108_0_0_1"/>
<dbReference type="SUPFAM" id="SSF143113">
    <property type="entry name" value="NAP-like"/>
    <property type="match status" value="1"/>
</dbReference>
<protein>
    <submittedName>
        <fullName evidence="4">Related to SET protein (Protein phosphatase 2A inhibitor)</fullName>
    </submittedName>
</protein>
<gene>
    <name evidence="4" type="ORF">PIIN_01843</name>
</gene>
<evidence type="ECO:0000256" key="3">
    <source>
        <dbReference type="SAM" id="MobiDB-lite"/>
    </source>
</evidence>
<dbReference type="InterPro" id="IPR002164">
    <property type="entry name" value="NAP_family"/>
</dbReference>
<keyword evidence="5" id="KW-1185">Reference proteome</keyword>
<dbReference type="eggNOG" id="KOG1508">
    <property type="taxonomic scope" value="Eukaryota"/>
</dbReference>
<sequence length="261" mass="30383">MSKKRASPGDDAAKTQDLTPELEALLDGLEKEHERLILADEFASIYKHEPFYQKRREAVRKVPDFWLRTLQNDTSFVTLYGNHREDLEALKYLEDMNVVRHKPDPRAFTLEMYFKENPYFTDKVLKKEYKLKNAPSGEQVDGIYDSMLNFNPDTDLVASTTKINWRNDKVNLCKMFPRPTDEDELMDEVPDMGTFFNFFEQAVDESDLGPHLAANVFSNPIPLFRGEIDDDEELEEESSEDEDSDAEEIDLERPKKRAKRG</sequence>
<evidence type="ECO:0000313" key="4">
    <source>
        <dbReference type="EMBL" id="CCA67976.1"/>
    </source>
</evidence>
<comment type="similarity">
    <text evidence="1 2">Belongs to the nucleosome assembly protein (NAP) family.</text>
</comment>
<evidence type="ECO:0000256" key="1">
    <source>
        <dbReference type="ARBA" id="ARBA00009947"/>
    </source>
</evidence>
<dbReference type="OMA" id="WPVALMN"/>
<dbReference type="InterPro" id="IPR037231">
    <property type="entry name" value="NAP-like_sf"/>
</dbReference>
<feature type="compositionally biased region" description="Acidic residues" evidence="3">
    <location>
        <begin position="228"/>
        <end position="250"/>
    </location>
</feature>
<dbReference type="PANTHER" id="PTHR11875">
    <property type="entry name" value="TESTIS-SPECIFIC Y-ENCODED PROTEIN"/>
    <property type="match status" value="1"/>
</dbReference>
<dbReference type="Pfam" id="PF00956">
    <property type="entry name" value="NAP"/>
    <property type="match status" value="1"/>
</dbReference>
<dbReference type="InParanoid" id="G4T9H5"/>
<comment type="caution">
    <text evidence="4">The sequence shown here is derived from an EMBL/GenBank/DDBJ whole genome shotgun (WGS) entry which is preliminary data.</text>
</comment>
<dbReference type="Proteomes" id="UP000007148">
    <property type="component" value="Unassembled WGS sequence"/>
</dbReference>
<dbReference type="Gene3D" id="3.30.1120.90">
    <property type="entry name" value="Nucleosome assembly protein"/>
    <property type="match status" value="1"/>
</dbReference>
<evidence type="ECO:0000313" key="5">
    <source>
        <dbReference type="Proteomes" id="UP000007148"/>
    </source>
</evidence>
<accession>G4T9H5</accession>
<evidence type="ECO:0000256" key="2">
    <source>
        <dbReference type="RuleBase" id="RU003876"/>
    </source>
</evidence>
<organism evidence="4 5">
    <name type="scientific">Serendipita indica (strain DSM 11827)</name>
    <name type="common">Root endophyte fungus</name>
    <name type="synonym">Piriformospora indica</name>
    <dbReference type="NCBI Taxonomy" id="1109443"/>
    <lineage>
        <taxon>Eukaryota</taxon>
        <taxon>Fungi</taxon>
        <taxon>Dikarya</taxon>
        <taxon>Basidiomycota</taxon>
        <taxon>Agaricomycotina</taxon>
        <taxon>Agaricomycetes</taxon>
        <taxon>Sebacinales</taxon>
        <taxon>Serendipitaceae</taxon>
        <taxon>Serendipita</taxon>
    </lineage>
</organism>